<accession>A0A0G0GAT3</accession>
<dbReference type="Gene3D" id="2.20.28.160">
    <property type="match status" value="1"/>
</dbReference>
<evidence type="ECO:0008006" key="3">
    <source>
        <dbReference type="Google" id="ProtNLM"/>
    </source>
</evidence>
<evidence type="ECO:0000313" key="1">
    <source>
        <dbReference type="EMBL" id="KKQ28213.1"/>
    </source>
</evidence>
<gene>
    <name evidence="1" type="ORF">US42_C0001G0064</name>
</gene>
<protein>
    <recommendedName>
        <fullName evidence="3">Lysine biosynthesis protein LysW</fullName>
    </recommendedName>
</protein>
<dbReference type="Proteomes" id="UP000034849">
    <property type="component" value="Unassembled WGS sequence"/>
</dbReference>
<comment type="caution">
    <text evidence="1">The sequence shown here is derived from an EMBL/GenBank/DDBJ whole genome shotgun (WGS) entry which is preliminary data.</text>
</comment>
<evidence type="ECO:0000313" key="2">
    <source>
        <dbReference type="Proteomes" id="UP000034849"/>
    </source>
</evidence>
<name>A0A0G0GAT3_9BACT</name>
<organism evidence="1 2">
    <name type="scientific">Candidatus Magasanikbacteria bacterium GW2011_GWC2_37_14</name>
    <dbReference type="NCBI Taxonomy" id="1619046"/>
    <lineage>
        <taxon>Bacteria</taxon>
        <taxon>Candidatus Magasanikiibacteriota</taxon>
    </lineage>
</organism>
<dbReference type="AlphaFoldDB" id="A0A0G0GAT3"/>
<reference evidence="1 2" key="1">
    <citation type="journal article" date="2015" name="Nature">
        <title>rRNA introns, odd ribosomes, and small enigmatic genomes across a large radiation of phyla.</title>
        <authorList>
            <person name="Brown C.T."/>
            <person name="Hug L.A."/>
            <person name="Thomas B.C."/>
            <person name="Sharon I."/>
            <person name="Castelle C.J."/>
            <person name="Singh A."/>
            <person name="Wilkins M.J."/>
            <person name="Williams K.H."/>
            <person name="Banfield J.F."/>
        </authorList>
    </citation>
    <scope>NUCLEOTIDE SEQUENCE [LARGE SCALE GENOMIC DNA]</scope>
</reference>
<sequence length="54" mass="5742">MKLICPECKNEVDLSSYTDLAVGQVIECNVCGISLLISAIEGENVVAEVVDEGK</sequence>
<dbReference type="EMBL" id="LBSX01000001">
    <property type="protein sequence ID" value="KKQ28213.1"/>
    <property type="molecule type" value="Genomic_DNA"/>
</dbReference>
<proteinExistence type="predicted"/>